<feature type="coiled-coil region" evidence="1">
    <location>
        <begin position="180"/>
        <end position="220"/>
    </location>
</feature>
<dbReference type="EMBL" id="JASKNE010000001">
    <property type="protein sequence ID" value="MDK1683499.1"/>
    <property type="molecule type" value="Genomic_DNA"/>
</dbReference>
<dbReference type="Proteomes" id="UP001241935">
    <property type="component" value="Unassembled WGS sequence"/>
</dbReference>
<keyword evidence="1" id="KW-0175">Coiled coil</keyword>
<evidence type="ECO:0000259" key="2">
    <source>
        <dbReference type="Pfam" id="PF04492"/>
    </source>
</evidence>
<dbReference type="GO" id="GO:0006260">
    <property type="term" value="P:DNA replication"/>
    <property type="evidence" value="ECO:0007669"/>
    <property type="project" value="InterPro"/>
</dbReference>
<dbReference type="InterPro" id="IPR006497">
    <property type="entry name" value="Phage_lambda_VrpO_N"/>
</dbReference>
<organism evidence="3 4">
    <name type="scientific">Acinetobacter terrestris</name>
    <dbReference type="NCBI Taxonomy" id="2529843"/>
    <lineage>
        <taxon>Bacteria</taxon>
        <taxon>Pseudomonadati</taxon>
        <taxon>Pseudomonadota</taxon>
        <taxon>Gammaproteobacteria</taxon>
        <taxon>Moraxellales</taxon>
        <taxon>Moraxellaceae</taxon>
        <taxon>Acinetobacter</taxon>
        <taxon>Acinetobacter Taxon 24</taxon>
    </lineage>
</organism>
<evidence type="ECO:0000256" key="1">
    <source>
        <dbReference type="SAM" id="Coils"/>
    </source>
</evidence>
<feature type="domain" description="Bacteriophage lambda Replication protein O N-terminal" evidence="2">
    <location>
        <begin position="27"/>
        <end position="109"/>
    </location>
</feature>
<gene>
    <name evidence="3" type="ORF">QOR41_06535</name>
</gene>
<reference evidence="3" key="1">
    <citation type="submission" date="2023-04" db="EMBL/GenBank/DDBJ databases">
        <title>The environmental microbiomes in feedlot watering bowls are a reservoir of florfenicol resistance for bovine respiratory disease pathogens.</title>
        <authorList>
            <person name="Kos D.W."/>
            <person name="Ruzzini A.C."/>
            <person name="Schreiner B."/>
            <person name="Jelinski M.D."/>
        </authorList>
    </citation>
    <scope>NUCLEOTIDE SEQUENCE</scope>
    <source>
        <strain evidence="3">WB3</strain>
    </source>
</reference>
<comment type="caution">
    <text evidence="3">The sequence shown here is derived from an EMBL/GenBank/DDBJ whole genome shotgun (WGS) entry which is preliminary data.</text>
</comment>
<sequence length="330" mass="37438">MNIATSLSNFQGLSKPLGSDSEVFMGGYTKKPNFIIDSGLMSELSGNAYKVLDFLIRMAYGFGSNSCQVGSSLARKKTGISKEETFSRAVRELEQLKLIHVSRKTGAMNLYTLTLNHHRQMVVPTINGTTPDEGVYTTPDEGDKTTPDNGGTVKDIFKENFKESIYVQNAHDQAKQDQVLVEQKFEAERLEKQKAEQEAKAELEAKAKAKAETENQLLKNFELFWSAYPNKKSKKPAFEKFKRIDFKKTSFESIMISLEKQKQSDDWTKNGGQYVPMPTTWIFNERWADEIQTPAQQQHTDVNAYWTEKLQAQEPATNFVPTLVLGEEFN</sequence>
<dbReference type="Gene3D" id="1.10.10.10">
    <property type="entry name" value="Winged helix-like DNA-binding domain superfamily/Winged helix DNA-binding domain"/>
    <property type="match status" value="1"/>
</dbReference>
<dbReference type="AlphaFoldDB" id="A0AAW6UNI6"/>
<name>A0AAW6UNI6_9GAMM</name>
<proteinExistence type="predicted"/>
<dbReference type="InterPro" id="IPR036388">
    <property type="entry name" value="WH-like_DNA-bd_sf"/>
</dbReference>
<accession>A0AAW6UNI6</accession>
<dbReference type="RefSeq" id="WP_284066752.1">
    <property type="nucleotide sequence ID" value="NZ_JASKNE010000001.1"/>
</dbReference>
<protein>
    <submittedName>
        <fullName evidence="3">Replication protein</fullName>
    </submittedName>
</protein>
<evidence type="ECO:0000313" key="4">
    <source>
        <dbReference type="Proteomes" id="UP001241935"/>
    </source>
</evidence>
<dbReference type="Pfam" id="PF04492">
    <property type="entry name" value="Phage_rep_O"/>
    <property type="match status" value="1"/>
</dbReference>
<evidence type="ECO:0000313" key="3">
    <source>
        <dbReference type="EMBL" id="MDK1683499.1"/>
    </source>
</evidence>